<evidence type="ECO:0000313" key="4">
    <source>
        <dbReference type="Proteomes" id="UP000188318"/>
    </source>
</evidence>
<keyword evidence="1" id="KW-0496">Mitochondrion</keyword>
<comment type="function">
    <text evidence="1">Mitochondrial mRNA stabilization factor.</text>
</comment>
<protein>
    <recommendedName>
        <fullName evidence="1">ATPase synthesis protein 25</fullName>
    </recommendedName>
</protein>
<evidence type="ECO:0000313" key="3">
    <source>
        <dbReference type="EMBL" id="OOF98366.1"/>
    </source>
</evidence>
<proteinExistence type="inferred from homology"/>
<dbReference type="GO" id="GO:0048255">
    <property type="term" value="P:mRNA stabilization"/>
    <property type="evidence" value="ECO:0007669"/>
    <property type="project" value="TreeGrafter"/>
</dbReference>
<keyword evidence="4" id="KW-1185">Reference proteome</keyword>
<dbReference type="PANTHER" id="PTHR28087:SF1">
    <property type="entry name" value="ATPASE SYNTHESIS PROTEIN 25, MITOCHONDRIAL"/>
    <property type="match status" value="1"/>
</dbReference>
<name>A0A1R3RV27_ASPC5</name>
<dbReference type="EMBL" id="KV907496">
    <property type="protein sequence ID" value="OOF98366.1"/>
    <property type="molecule type" value="Genomic_DNA"/>
</dbReference>
<keyword evidence="1" id="KW-0472">Membrane</keyword>
<dbReference type="VEuPathDB" id="FungiDB:ASPCADRAFT_205601"/>
<feature type="non-terminal residue" evidence="3">
    <location>
        <position position="313"/>
    </location>
</feature>
<reference evidence="4" key="1">
    <citation type="journal article" date="2017" name="Genome Biol.">
        <title>Comparative genomics reveals high biological diversity and specific adaptations in the industrially and medically important fungal genus Aspergillus.</title>
        <authorList>
            <person name="de Vries R.P."/>
            <person name="Riley R."/>
            <person name="Wiebenga A."/>
            <person name="Aguilar-Osorio G."/>
            <person name="Amillis S."/>
            <person name="Uchima C.A."/>
            <person name="Anderluh G."/>
            <person name="Asadollahi M."/>
            <person name="Askin M."/>
            <person name="Barry K."/>
            <person name="Battaglia E."/>
            <person name="Bayram O."/>
            <person name="Benocci T."/>
            <person name="Braus-Stromeyer S.A."/>
            <person name="Caldana C."/>
            <person name="Canovas D."/>
            <person name="Cerqueira G.C."/>
            <person name="Chen F."/>
            <person name="Chen W."/>
            <person name="Choi C."/>
            <person name="Clum A."/>
            <person name="Dos Santos R.A."/>
            <person name="Damasio A.R."/>
            <person name="Diallinas G."/>
            <person name="Emri T."/>
            <person name="Fekete E."/>
            <person name="Flipphi M."/>
            <person name="Freyberg S."/>
            <person name="Gallo A."/>
            <person name="Gournas C."/>
            <person name="Habgood R."/>
            <person name="Hainaut M."/>
            <person name="Harispe M.L."/>
            <person name="Henrissat B."/>
            <person name="Hilden K.S."/>
            <person name="Hope R."/>
            <person name="Hossain A."/>
            <person name="Karabika E."/>
            <person name="Karaffa L."/>
            <person name="Karanyi Z."/>
            <person name="Krasevec N."/>
            <person name="Kuo A."/>
            <person name="Kusch H."/>
            <person name="LaButti K."/>
            <person name="Lagendijk E.L."/>
            <person name="Lapidus A."/>
            <person name="Levasseur A."/>
            <person name="Lindquist E."/>
            <person name="Lipzen A."/>
            <person name="Logrieco A.F."/>
            <person name="MacCabe A."/>
            <person name="Maekelae M.R."/>
            <person name="Malavazi I."/>
            <person name="Melin P."/>
            <person name="Meyer V."/>
            <person name="Mielnichuk N."/>
            <person name="Miskei M."/>
            <person name="Molnar A.P."/>
            <person name="Mule G."/>
            <person name="Ngan C.Y."/>
            <person name="Orejas M."/>
            <person name="Orosz E."/>
            <person name="Ouedraogo J.P."/>
            <person name="Overkamp K.M."/>
            <person name="Park H.-S."/>
            <person name="Perrone G."/>
            <person name="Piumi F."/>
            <person name="Punt P.J."/>
            <person name="Ram A.F."/>
            <person name="Ramon A."/>
            <person name="Rauscher S."/>
            <person name="Record E."/>
            <person name="Riano-Pachon D.M."/>
            <person name="Robert V."/>
            <person name="Roehrig J."/>
            <person name="Ruller R."/>
            <person name="Salamov A."/>
            <person name="Salih N.S."/>
            <person name="Samson R.A."/>
            <person name="Sandor E."/>
            <person name="Sanguinetti M."/>
            <person name="Schuetze T."/>
            <person name="Sepcic K."/>
            <person name="Shelest E."/>
            <person name="Sherlock G."/>
            <person name="Sophianopoulou V."/>
            <person name="Squina F.M."/>
            <person name="Sun H."/>
            <person name="Susca A."/>
            <person name="Todd R.B."/>
            <person name="Tsang A."/>
            <person name="Unkles S.E."/>
            <person name="van de Wiele N."/>
            <person name="van Rossen-Uffink D."/>
            <person name="Oliveira J.V."/>
            <person name="Vesth T.C."/>
            <person name="Visser J."/>
            <person name="Yu J.-H."/>
            <person name="Zhou M."/>
            <person name="Andersen M.R."/>
            <person name="Archer D.B."/>
            <person name="Baker S.E."/>
            <person name="Benoit I."/>
            <person name="Brakhage A.A."/>
            <person name="Braus G.H."/>
            <person name="Fischer R."/>
            <person name="Frisvad J.C."/>
            <person name="Goldman G.H."/>
            <person name="Houbraken J."/>
            <person name="Oakley B."/>
            <person name="Pocsi I."/>
            <person name="Scazzocchio C."/>
            <person name="Seiboth B."/>
            <person name="vanKuyk P.A."/>
            <person name="Wortman J."/>
            <person name="Dyer P.S."/>
            <person name="Grigoriev I.V."/>
        </authorList>
    </citation>
    <scope>NUCLEOTIDE SEQUENCE [LARGE SCALE GENOMIC DNA]</scope>
    <source>
        <strain evidence="4">ITEM 5010</strain>
    </source>
</reference>
<dbReference type="GO" id="GO:0005743">
    <property type="term" value="C:mitochondrial inner membrane"/>
    <property type="evidence" value="ECO:0007669"/>
    <property type="project" value="UniProtKB-SubCell"/>
</dbReference>
<dbReference type="Proteomes" id="UP000188318">
    <property type="component" value="Unassembled WGS sequence"/>
</dbReference>
<dbReference type="STRING" id="602072.A0A1R3RV27"/>
<organism evidence="3 4">
    <name type="scientific">Aspergillus carbonarius (strain ITEM 5010)</name>
    <dbReference type="NCBI Taxonomy" id="602072"/>
    <lineage>
        <taxon>Eukaryota</taxon>
        <taxon>Fungi</taxon>
        <taxon>Dikarya</taxon>
        <taxon>Ascomycota</taxon>
        <taxon>Pezizomycotina</taxon>
        <taxon>Eurotiomycetes</taxon>
        <taxon>Eurotiomycetidae</taxon>
        <taxon>Eurotiales</taxon>
        <taxon>Aspergillaceae</taxon>
        <taxon>Aspergillus</taxon>
        <taxon>Aspergillus subgen. Circumdati</taxon>
    </lineage>
</organism>
<evidence type="ECO:0000256" key="2">
    <source>
        <dbReference type="SAM" id="MobiDB-lite"/>
    </source>
</evidence>
<dbReference type="GO" id="GO:0140053">
    <property type="term" value="P:mitochondrial gene expression"/>
    <property type="evidence" value="ECO:0007669"/>
    <property type="project" value="UniProtKB-UniRule"/>
</dbReference>
<accession>A0A1R3RV27</accession>
<keyword evidence="1" id="KW-0999">Mitochondrion inner membrane</keyword>
<gene>
    <name evidence="3" type="ORF">ASPCADRAFT_205601</name>
</gene>
<feature type="region of interest" description="Disordered" evidence="2">
    <location>
        <begin position="41"/>
        <end position="71"/>
    </location>
</feature>
<dbReference type="AlphaFoldDB" id="A0A1R3RV27"/>
<dbReference type="OrthoDB" id="107372at2759"/>
<comment type="subcellular location">
    <subcellularLocation>
        <location evidence="1">Mitochondrion inner membrane</location>
        <topology evidence="1">Peripheral membrane protein</topology>
        <orientation evidence="1">Matrix side</orientation>
    </subcellularLocation>
</comment>
<keyword evidence="1" id="KW-0809">Transit peptide</keyword>
<comment type="similarity">
    <text evidence="1">Belongs to the ATP25 family.</text>
</comment>
<evidence type="ECO:0000256" key="1">
    <source>
        <dbReference type="RuleBase" id="RU367062"/>
    </source>
</evidence>
<dbReference type="PANTHER" id="PTHR28087">
    <property type="entry name" value="ATPASE SYNTHESIS PROTEIN 25, MITOCHONDRIAL"/>
    <property type="match status" value="1"/>
</dbReference>
<sequence length="313" mass="34918">MMNRALSRGPWCHRGVLCAPTYWHVIRPFASLSCLRSEQPSSAQVPSASRREPTPESSPHGPWYQQGETPVAKSQKISSTNALFDHLSQLPDEKVRIELGEGPEDRDSTLFLRLFHNQLSTSSAEEKAIAQVNLFCCAVSRQHSGYTKQGLYTAFMECASSGYSVSDDLAFSVVSALLTPRSGEVPDSDKDIALRVLEHLSLRGTDVVNMKVFNMIYQAAAISPSPTVRNGALSRVSRLIDTLDLPFDPVQARSLMVSQFQHGDYDGFWKLWRKLPLNGSPRTVADYEMLFRLHADLGDKLRARDCLSTWVPM</sequence>
<dbReference type="InterPro" id="IPR040152">
    <property type="entry name" value="Atp25"/>
</dbReference>